<sequence>MSRTLSRRVLAQSPFASVSESASITRTLPLQCLRPFSSTPNQKAEGDKNPLPEYVPHNHSTLKTGGSAGLIARAKTARSSSLNPKATRSAAAGGNLGITSVFKDMMMLNKQERKRPGLLDTTVPSDGNLIGERIVEEEPHHFHVYATRHNTHITLTRPNREPIISLSCGNIGFRHSGRKHYDSAFQLASLVMTQIHERAIGRDIHKLELVLRGFGAGREAVTKALLGTEGRWLRGKVVKVTDATRLKFGGTRSKKPRRLG</sequence>
<evidence type="ECO:0000313" key="10">
    <source>
        <dbReference type="Proteomes" id="UP000001798"/>
    </source>
</evidence>
<evidence type="ECO:0000256" key="2">
    <source>
        <dbReference type="ARBA" id="ARBA00006194"/>
    </source>
</evidence>
<proteinExistence type="inferred from homology"/>
<reference evidence="9 10" key="3">
    <citation type="journal article" date="2017" name="Mol. Plant Pathol.">
        <title>A gapless genome sequence of the fungus Botrytis cinerea.</title>
        <authorList>
            <person name="Van Kan J.A."/>
            <person name="Stassen J.H."/>
            <person name="Mosbach A."/>
            <person name="Van Der Lee T.A."/>
            <person name="Faino L."/>
            <person name="Farmer A.D."/>
            <person name="Papasotiriou D.G."/>
            <person name="Zhou S."/>
            <person name="Seidl M.F."/>
            <person name="Cottam E."/>
            <person name="Edel D."/>
            <person name="Hahn M."/>
            <person name="Schwartz D.C."/>
            <person name="Dietrich R.A."/>
            <person name="Widdison S."/>
            <person name="Scalliet G."/>
        </authorList>
    </citation>
    <scope>NUCLEOTIDE SEQUENCE [LARGE SCALE GENOMIC DNA]</scope>
    <source>
        <strain evidence="9 10">B05.10</strain>
    </source>
</reference>
<dbReference type="RefSeq" id="XP_001556758.1">
    <property type="nucleotide sequence ID" value="XM_001556708.2"/>
</dbReference>
<keyword evidence="5" id="KW-0687">Ribonucleoprotein</keyword>
<evidence type="ECO:0000256" key="6">
    <source>
        <dbReference type="ARBA" id="ARBA00037226"/>
    </source>
</evidence>
<feature type="region of interest" description="Disordered" evidence="8">
    <location>
        <begin position="34"/>
        <end position="65"/>
    </location>
</feature>
<reference evidence="9 10" key="2">
    <citation type="journal article" date="2012" name="Eukaryot. Cell">
        <title>Genome update of Botrytis cinerea strains B05.10 and T4.</title>
        <authorList>
            <person name="Staats M."/>
            <person name="van Kan J.A."/>
        </authorList>
    </citation>
    <scope>NUCLEOTIDE SEQUENCE [LARGE SCALE GENOMIC DNA]</scope>
    <source>
        <strain evidence="9 10">B05.10</strain>
    </source>
</reference>
<dbReference type="HAMAP" id="MF_01310">
    <property type="entry name" value="Ribosomal_uS11"/>
    <property type="match status" value="1"/>
</dbReference>
<comment type="function">
    <text evidence="6">Component of the mitochondrial ribosome (mitoribosome), a dedicated translation machinery responsible for the synthesis of mitochondrial genome-encoded proteins, including at least some of the essential transmembrane subunits of the mitochondrial respiratory chain. The mitoribosomes are attached to the mitochondrial inner membrane and translation products are cotranslationally integrated into the membrane.</text>
</comment>
<comment type="similarity">
    <text evidence="2">Belongs to the universal ribosomal protein uS11 family.</text>
</comment>
<dbReference type="FunFam" id="3.30.420.80:FF:000011">
    <property type="entry name" value="37S ribosomal protein S18, mitochondrial"/>
    <property type="match status" value="1"/>
</dbReference>
<dbReference type="GO" id="GO:0005840">
    <property type="term" value="C:ribosome"/>
    <property type="evidence" value="ECO:0007669"/>
    <property type="project" value="UniProtKB-KW"/>
</dbReference>
<dbReference type="SUPFAM" id="SSF53137">
    <property type="entry name" value="Translational machinery components"/>
    <property type="match status" value="1"/>
</dbReference>
<dbReference type="PANTHER" id="PTHR11759">
    <property type="entry name" value="40S RIBOSOMAL PROTEIN S14/30S RIBOSOMAL PROTEIN S11"/>
    <property type="match status" value="1"/>
</dbReference>
<dbReference type="GO" id="GO:1990904">
    <property type="term" value="C:ribonucleoprotein complex"/>
    <property type="evidence" value="ECO:0007669"/>
    <property type="project" value="UniProtKB-KW"/>
</dbReference>
<evidence type="ECO:0000256" key="5">
    <source>
        <dbReference type="ARBA" id="ARBA00023274"/>
    </source>
</evidence>
<dbReference type="VEuPathDB" id="FungiDB:Bcin11g02590"/>
<dbReference type="EMBL" id="CP009815">
    <property type="protein sequence ID" value="ATZ54947.1"/>
    <property type="molecule type" value="Genomic_DNA"/>
</dbReference>
<name>A0A384JXG3_BOTFB</name>
<dbReference type="Pfam" id="PF00411">
    <property type="entry name" value="Ribosomal_S11"/>
    <property type="match status" value="1"/>
</dbReference>
<comment type="subcellular location">
    <subcellularLocation>
        <location evidence="1">Mitochondrion</location>
    </subcellularLocation>
</comment>
<evidence type="ECO:0000313" key="9">
    <source>
        <dbReference type="EMBL" id="ATZ54947.1"/>
    </source>
</evidence>
<reference evidence="9 10" key="1">
    <citation type="journal article" date="2011" name="PLoS Genet.">
        <title>Genomic analysis of the necrotrophic fungal pathogens Sclerotinia sclerotiorum and Botrytis cinerea.</title>
        <authorList>
            <person name="Amselem J."/>
            <person name="Cuomo C.A."/>
            <person name="van Kan J.A."/>
            <person name="Viaud M."/>
            <person name="Benito E.P."/>
            <person name="Couloux A."/>
            <person name="Coutinho P.M."/>
            <person name="de Vries R.P."/>
            <person name="Dyer P.S."/>
            <person name="Fillinger S."/>
            <person name="Fournier E."/>
            <person name="Gout L."/>
            <person name="Hahn M."/>
            <person name="Kohn L."/>
            <person name="Lapalu N."/>
            <person name="Plummer K.M."/>
            <person name="Pradier J.M."/>
            <person name="Quevillon E."/>
            <person name="Sharon A."/>
            <person name="Simon A."/>
            <person name="ten Have A."/>
            <person name="Tudzynski B."/>
            <person name="Tudzynski P."/>
            <person name="Wincker P."/>
            <person name="Andrew M."/>
            <person name="Anthouard V."/>
            <person name="Beever R.E."/>
            <person name="Beffa R."/>
            <person name="Benoit I."/>
            <person name="Bouzid O."/>
            <person name="Brault B."/>
            <person name="Chen Z."/>
            <person name="Choquer M."/>
            <person name="Collemare J."/>
            <person name="Cotton P."/>
            <person name="Danchin E.G."/>
            <person name="Da Silva C."/>
            <person name="Gautier A."/>
            <person name="Giraud C."/>
            <person name="Giraud T."/>
            <person name="Gonzalez C."/>
            <person name="Grossetete S."/>
            <person name="Guldener U."/>
            <person name="Henrissat B."/>
            <person name="Howlett B.J."/>
            <person name="Kodira C."/>
            <person name="Kretschmer M."/>
            <person name="Lappartient A."/>
            <person name="Leroch M."/>
            <person name="Levis C."/>
            <person name="Mauceli E."/>
            <person name="Neuveglise C."/>
            <person name="Oeser B."/>
            <person name="Pearson M."/>
            <person name="Poulain J."/>
            <person name="Poussereau N."/>
            <person name="Quesneville H."/>
            <person name="Rascle C."/>
            <person name="Schumacher J."/>
            <person name="Segurens B."/>
            <person name="Sexton A."/>
            <person name="Silva E."/>
            <person name="Sirven C."/>
            <person name="Soanes D.M."/>
            <person name="Talbot N.J."/>
            <person name="Templeton M."/>
            <person name="Yandava C."/>
            <person name="Yarden O."/>
            <person name="Zeng Q."/>
            <person name="Rollins J.A."/>
            <person name="Lebrun M.H."/>
            <person name="Dickman M."/>
        </authorList>
    </citation>
    <scope>NUCLEOTIDE SEQUENCE [LARGE SCALE GENOMIC DNA]</scope>
    <source>
        <strain evidence="9 10">B05.10</strain>
    </source>
</reference>
<dbReference type="OMA" id="IHERAIG"/>
<gene>
    <name evidence="9" type="ORF">BCIN_11g02590</name>
</gene>
<dbReference type="GO" id="GO:0005739">
    <property type="term" value="C:mitochondrion"/>
    <property type="evidence" value="ECO:0007669"/>
    <property type="project" value="UniProtKB-SubCell"/>
</dbReference>
<evidence type="ECO:0000256" key="7">
    <source>
        <dbReference type="ARBA" id="ARBA00070326"/>
    </source>
</evidence>
<dbReference type="GO" id="GO:0006412">
    <property type="term" value="P:translation"/>
    <property type="evidence" value="ECO:0007669"/>
    <property type="project" value="InterPro"/>
</dbReference>
<dbReference type="Gene3D" id="3.30.420.80">
    <property type="entry name" value="Ribosomal protein S11"/>
    <property type="match status" value="1"/>
</dbReference>
<keyword evidence="3" id="KW-0689">Ribosomal protein</keyword>
<dbReference type="GeneID" id="5437367"/>
<evidence type="ECO:0000256" key="1">
    <source>
        <dbReference type="ARBA" id="ARBA00004173"/>
    </source>
</evidence>
<organism evidence="9 10">
    <name type="scientific">Botryotinia fuckeliana (strain B05.10)</name>
    <name type="common">Noble rot fungus</name>
    <name type="synonym">Botrytis cinerea</name>
    <dbReference type="NCBI Taxonomy" id="332648"/>
    <lineage>
        <taxon>Eukaryota</taxon>
        <taxon>Fungi</taxon>
        <taxon>Dikarya</taxon>
        <taxon>Ascomycota</taxon>
        <taxon>Pezizomycotina</taxon>
        <taxon>Leotiomycetes</taxon>
        <taxon>Helotiales</taxon>
        <taxon>Sclerotiniaceae</taxon>
        <taxon>Botrytis</taxon>
    </lineage>
</organism>
<evidence type="ECO:0000256" key="8">
    <source>
        <dbReference type="SAM" id="MobiDB-lite"/>
    </source>
</evidence>
<dbReference type="Proteomes" id="UP000001798">
    <property type="component" value="Chromosome 11"/>
</dbReference>
<dbReference type="KEGG" id="bfu:BCIN_11g02590"/>
<dbReference type="InterPro" id="IPR001971">
    <property type="entry name" value="Ribosomal_uS11"/>
</dbReference>
<protein>
    <recommendedName>
        <fullName evidence="7">Small ribosomal subunit protein uS11m</fullName>
    </recommendedName>
</protein>
<keyword evidence="10" id="KW-1185">Reference proteome</keyword>
<accession>A0A384JXG3</accession>
<dbReference type="AlphaFoldDB" id="A0A384JXG3"/>
<evidence type="ECO:0000256" key="4">
    <source>
        <dbReference type="ARBA" id="ARBA00023128"/>
    </source>
</evidence>
<keyword evidence="4" id="KW-0496">Mitochondrion</keyword>
<dbReference type="GO" id="GO:0003735">
    <property type="term" value="F:structural constituent of ribosome"/>
    <property type="evidence" value="ECO:0007669"/>
    <property type="project" value="InterPro"/>
</dbReference>
<dbReference type="InterPro" id="IPR036967">
    <property type="entry name" value="Ribosomal_uS11_sf"/>
</dbReference>
<evidence type="ECO:0000256" key="3">
    <source>
        <dbReference type="ARBA" id="ARBA00022980"/>
    </source>
</evidence>
<dbReference type="OrthoDB" id="1654884at2759"/>